<protein>
    <submittedName>
        <fullName evidence="1">Uncharacterized protein</fullName>
    </submittedName>
</protein>
<dbReference type="HOGENOM" id="CLU_1721725_0_0_1"/>
<evidence type="ECO:0000313" key="2">
    <source>
        <dbReference type="Proteomes" id="UP000007875"/>
    </source>
</evidence>
<dbReference type="InParanoid" id="H2YKC4"/>
<dbReference type="Proteomes" id="UP000007875">
    <property type="component" value="Unassembled WGS sequence"/>
</dbReference>
<reference evidence="1" key="2">
    <citation type="submission" date="2025-08" db="UniProtKB">
        <authorList>
            <consortium name="Ensembl"/>
        </authorList>
    </citation>
    <scope>IDENTIFICATION</scope>
</reference>
<keyword evidence="2" id="KW-1185">Reference proteome</keyword>
<dbReference type="Ensembl" id="ENSCSAVT00000005851.1">
    <property type="protein sequence ID" value="ENSCSAVP00000005776.1"/>
    <property type="gene ID" value="ENSCSAVG00000003441.1"/>
</dbReference>
<accession>H2YKC4</accession>
<sequence length="152" mass="17312">MEGLDVDEAIKEYEALVSFIRIPDYSLKDEASSAQEREETKAKNQSGIMILSNTTDARELGNYGTTITEHWMLFPEHVETAIEKAIETVLDTDVVVSFELHTFKELKATVRFPSVQMREELIAAFQNEDLKRAIDQELVDISYDAEIGLRIL</sequence>
<dbReference type="OMA" id="TTITEHW"/>
<organism evidence="1 2">
    <name type="scientific">Ciona savignyi</name>
    <name type="common">Pacific transparent sea squirt</name>
    <dbReference type="NCBI Taxonomy" id="51511"/>
    <lineage>
        <taxon>Eukaryota</taxon>
        <taxon>Metazoa</taxon>
        <taxon>Chordata</taxon>
        <taxon>Tunicata</taxon>
        <taxon>Ascidiacea</taxon>
        <taxon>Phlebobranchia</taxon>
        <taxon>Cionidae</taxon>
        <taxon>Ciona</taxon>
    </lineage>
</organism>
<proteinExistence type="predicted"/>
<reference evidence="1" key="3">
    <citation type="submission" date="2025-09" db="UniProtKB">
        <authorList>
            <consortium name="Ensembl"/>
        </authorList>
    </citation>
    <scope>IDENTIFICATION</scope>
</reference>
<reference evidence="2" key="1">
    <citation type="submission" date="2003-08" db="EMBL/GenBank/DDBJ databases">
        <authorList>
            <person name="Birren B."/>
            <person name="Nusbaum C."/>
            <person name="Abebe A."/>
            <person name="Abouelleil A."/>
            <person name="Adekoya E."/>
            <person name="Ait-zahra M."/>
            <person name="Allen N."/>
            <person name="Allen T."/>
            <person name="An P."/>
            <person name="Anderson M."/>
            <person name="Anderson S."/>
            <person name="Arachchi H."/>
            <person name="Armbruster J."/>
            <person name="Bachantsang P."/>
            <person name="Baldwin J."/>
            <person name="Barry A."/>
            <person name="Bayul T."/>
            <person name="Blitshsteyn B."/>
            <person name="Bloom T."/>
            <person name="Blye J."/>
            <person name="Boguslavskiy L."/>
            <person name="Borowsky M."/>
            <person name="Boukhgalter B."/>
            <person name="Brunache A."/>
            <person name="Butler J."/>
            <person name="Calixte N."/>
            <person name="Calvo S."/>
            <person name="Camarata J."/>
            <person name="Campo K."/>
            <person name="Chang J."/>
            <person name="Cheshatsang Y."/>
            <person name="Citroen M."/>
            <person name="Collymore A."/>
            <person name="Considine T."/>
            <person name="Cook A."/>
            <person name="Cooke P."/>
            <person name="Corum B."/>
            <person name="Cuomo C."/>
            <person name="David R."/>
            <person name="Dawoe T."/>
            <person name="Degray S."/>
            <person name="Dodge S."/>
            <person name="Dooley K."/>
            <person name="Dorje P."/>
            <person name="Dorjee K."/>
            <person name="Dorris L."/>
            <person name="Duffey N."/>
            <person name="Dupes A."/>
            <person name="Elkins T."/>
            <person name="Engels R."/>
            <person name="Erickson J."/>
            <person name="Farina A."/>
            <person name="Faro S."/>
            <person name="Ferreira P."/>
            <person name="Fischer H."/>
            <person name="Fitzgerald M."/>
            <person name="Foley K."/>
            <person name="Gage D."/>
            <person name="Galagan J."/>
            <person name="Gearin G."/>
            <person name="Gnerre S."/>
            <person name="Gnirke A."/>
            <person name="Goyette A."/>
            <person name="Graham J."/>
            <person name="Grandbois E."/>
            <person name="Gyaltsen K."/>
            <person name="Hafez N."/>
            <person name="Hagopian D."/>
            <person name="Hagos B."/>
            <person name="Hall J."/>
            <person name="Hatcher B."/>
            <person name="Heller A."/>
            <person name="Higgins H."/>
            <person name="Honan T."/>
            <person name="Horn A."/>
            <person name="Houde N."/>
            <person name="Hughes L."/>
            <person name="Hulme W."/>
            <person name="Husby E."/>
            <person name="Iliev I."/>
            <person name="Jaffe D."/>
            <person name="Jones C."/>
            <person name="Kamal M."/>
            <person name="Kamat A."/>
            <person name="Kamvysselis M."/>
            <person name="Karlsson E."/>
            <person name="Kells C."/>
            <person name="Kieu A."/>
            <person name="Kisner P."/>
            <person name="Kodira C."/>
            <person name="Kulbokas E."/>
            <person name="Labutti K."/>
            <person name="Lama D."/>
            <person name="Landers T."/>
            <person name="Leger J."/>
            <person name="Levine S."/>
            <person name="Lewis D."/>
            <person name="Lewis T."/>
            <person name="Lindblad-toh K."/>
            <person name="Liu X."/>
            <person name="Lokyitsang T."/>
            <person name="Lokyitsang Y."/>
            <person name="Lucien O."/>
            <person name="Lui A."/>
            <person name="Ma L.J."/>
            <person name="Mabbitt R."/>
            <person name="Macdonald J."/>
            <person name="Maclean C."/>
            <person name="Major J."/>
            <person name="Manning J."/>
            <person name="Marabella R."/>
            <person name="Maru K."/>
            <person name="Matthews C."/>
            <person name="Mauceli E."/>
            <person name="Mccarthy M."/>
            <person name="Mcdonough S."/>
            <person name="Mcghee T."/>
            <person name="Meldrim J."/>
            <person name="Meneus L."/>
            <person name="Mesirov J."/>
            <person name="Mihalev A."/>
            <person name="Mihova T."/>
            <person name="Mikkelsen T."/>
            <person name="Mlenga V."/>
            <person name="Moru K."/>
            <person name="Mozes J."/>
            <person name="Mulrain L."/>
            <person name="Munson G."/>
            <person name="Naylor J."/>
            <person name="Newes C."/>
            <person name="Nguyen C."/>
            <person name="Nguyen N."/>
            <person name="Nguyen T."/>
            <person name="Nicol R."/>
            <person name="Nielsen C."/>
            <person name="Nizzari M."/>
            <person name="Norbu C."/>
            <person name="Norbu N."/>
            <person name="O'donnell P."/>
            <person name="Okoawo O."/>
            <person name="O'leary S."/>
            <person name="Omotosho B."/>
            <person name="O'neill K."/>
            <person name="Osman S."/>
            <person name="Parker S."/>
            <person name="Perrin D."/>
            <person name="Phunkhang P."/>
            <person name="Piqani B."/>
            <person name="Purcell S."/>
            <person name="Rachupka T."/>
            <person name="Ramasamy U."/>
            <person name="Rameau R."/>
            <person name="Ray V."/>
            <person name="Raymond C."/>
            <person name="Retta R."/>
            <person name="Richardson S."/>
            <person name="Rise C."/>
            <person name="Rodriguez J."/>
            <person name="Rogers J."/>
            <person name="Rogov P."/>
            <person name="Rutman M."/>
            <person name="Schupbach R."/>
            <person name="Seaman C."/>
            <person name="Settipalli S."/>
            <person name="Sharpe T."/>
            <person name="Sheridan J."/>
            <person name="Sherpa N."/>
            <person name="Shi J."/>
            <person name="Smirnov S."/>
            <person name="Smith C."/>
            <person name="Sougnez C."/>
            <person name="Spencer B."/>
            <person name="Stalker J."/>
            <person name="Stange-thomann N."/>
            <person name="Stavropoulos S."/>
            <person name="Stetson K."/>
            <person name="Stone C."/>
            <person name="Stone S."/>
            <person name="Stubbs M."/>
            <person name="Talamas J."/>
            <person name="Tchuinga P."/>
            <person name="Tenzing P."/>
            <person name="Tesfaye S."/>
            <person name="Theodore J."/>
            <person name="Thoulutsang Y."/>
            <person name="Topham K."/>
            <person name="Towey S."/>
            <person name="Tsamla T."/>
            <person name="Tsomo N."/>
            <person name="Vallee D."/>
            <person name="Vassiliev H."/>
            <person name="Venkataraman V."/>
            <person name="Vinson J."/>
            <person name="Vo A."/>
            <person name="Wade C."/>
            <person name="Wang S."/>
            <person name="Wangchuk T."/>
            <person name="Wangdi T."/>
            <person name="Whittaker C."/>
            <person name="Wilkinson J."/>
            <person name="Wu Y."/>
            <person name="Wyman D."/>
            <person name="Yadav S."/>
            <person name="Yang S."/>
            <person name="Yang X."/>
            <person name="Yeager S."/>
            <person name="Yee E."/>
            <person name="Young G."/>
            <person name="Zainoun J."/>
            <person name="Zembeck L."/>
            <person name="Zimmer A."/>
            <person name="Zody M."/>
            <person name="Lander E."/>
        </authorList>
    </citation>
    <scope>NUCLEOTIDE SEQUENCE [LARGE SCALE GENOMIC DNA]</scope>
</reference>
<evidence type="ECO:0000313" key="1">
    <source>
        <dbReference type="Ensembl" id="ENSCSAVP00000005776.1"/>
    </source>
</evidence>
<dbReference type="AlphaFoldDB" id="H2YKC4"/>
<dbReference type="GeneTree" id="ENSGT01120000277987"/>
<name>H2YKC4_CIOSA</name>